<keyword evidence="2" id="KW-0378">Hydrolase</keyword>
<evidence type="ECO:0000256" key="3">
    <source>
        <dbReference type="ARBA" id="ARBA00022840"/>
    </source>
</evidence>
<evidence type="ECO:0000256" key="2">
    <source>
        <dbReference type="ARBA" id="ARBA00022801"/>
    </source>
</evidence>
<dbReference type="Pfam" id="PF02626">
    <property type="entry name" value="CT_A_B"/>
    <property type="match status" value="1"/>
</dbReference>
<evidence type="ECO:0000259" key="4">
    <source>
        <dbReference type="SMART" id="SM00797"/>
    </source>
</evidence>
<dbReference type="InterPro" id="IPR029000">
    <property type="entry name" value="Cyclophilin-like_dom_sf"/>
</dbReference>
<name>A0A7D5ZI29_9NEIS</name>
<sequence>MKAPHPLILQVEKAGVQTTVQDLGRPQGASWGLPVGGAADGFALQVVNLLLGNPHDAAALEITLGGFRARFAHTSSFALAGADCDARLDGRRLLPNAVYRGVKGQVLSLGTPLYGARSYLTLPGGIEVPELWGSRSTLLAAGLGGMAGRALIKGDQLAARRRDKSRPQCAIAMPERGEVLRFIAGPQWEQLGGEAQKLFCNQSWKIDIQSNRMGLKLSGSMLQMEIPLEMASHAVMAGTVQLPRGGQPIILLSDAQVTGGYPVIAQIIQADLWRLGQLRAGESVYLLPVDQPTALDALALQQAWFKRVAATLAAHCKHA</sequence>
<evidence type="ECO:0000313" key="6">
    <source>
        <dbReference type="Proteomes" id="UP000510822"/>
    </source>
</evidence>
<dbReference type="GO" id="GO:0016740">
    <property type="term" value="F:transferase activity"/>
    <property type="evidence" value="ECO:0007669"/>
    <property type="project" value="UniProtKB-KW"/>
</dbReference>
<dbReference type="Gene3D" id="2.40.100.10">
    <property type="entry name" value="Cyclophilin-like"/>
    <property type="match status" value="1"/>
</dbReference>
<organism evidence="5 6">
    <name type="scientific">Chitinibacter fontanus</name>
    <dbReference type="NCBI Taxonomy" id="1737446"/>
    <lineage>
        <taxon>Bacteria</taxon>
        <taxon>Pseudomonadati</taxon>
        <taxon>Pseudomonadota</taxon>
        <taxon>Betaproteobacteria</taxon>
        <taxon>Neisseriales</taxon>
        <taxon>Chitinibacteraceae</taxon>
        <taxon>Chitinibacter</taxon>
    </lineage>
</organism>
<gene>
    <name evidence="5" type="ORF">HZU75_12455</name>
</gene>
<dbReference type="InterPro" id="IPR003778">
    <property type="entry name" value="CT_A_B"/>
</dbReference>
<accession>A0A7D5ZI29</accession>
<keyword evidence="5" id="KW-0808">Transferase</keyword>
<protein>
    <submittedName>
        <fullName evidence="5">Biotin-dependent carboxyltransferase family protein</fullName>
    </submittedName>
</protein>
<dbReference type="Proteomes" id="UP000510822">
    <property type="component" value="Chromosome"/>
</dbReference>
<evidence type="ECO:0000313" key="5">
    <source>
        <dbReference type="EMBL" id="QLI82269.1"/>
    </source>
</evidence>
<feature type="domain" description="Carboxyltransferase" evidence="4">
    <location>
        <begin position="30"/>
        <end position="304"/>
    </location>
</feature>
<proteinExistence type="predicted"/>
<dbReference type="KEGG" id="cfon:HZU75_12455"/>
<reference evidence="5 6" key="1">
    <citation type="journal article" date="2016" name="Int. J. Syst. Evol. Microbiol.">
        <title>Chitinibacter fontanus sp. nov., isolated from a spring.</title>
        <authorList>
            <person name="Sheu S.Y."/>
            <person name="Li Y.S."/>
            <person name="Young C.C."/>
            <person name="Chen W.M."/>
        </authorList>
    </citation>
    <scope>NUCLEOTIDE SEQUENCE [LARGE SCALE GENOMIC DNA]</scope>
    <source>
        <strain evidence="5 6">STM-7</strain>
    </source>
</reference>
<dbReference type="SUPFAM" id="SSF50891">
    <property type="entry name" value="Cyclophilin-like"/>
    <property type="match status" value="1"/>
</dbReference>
<keyword evidence="1" id="KW-0547">Nucleotide-binding</keyword>
<dbReference type="RefSeq" id="WP_180306350.1">
    <property type="nucleotide sequence ID" value="NZ_CP058952.1"/>
</dbReference>
<evidence type="ECO:0000256" key="1">
    <source>
        <dbReference type="ARBA" id="ARBA00022741"/>
    </source>
</evidence>
<dbReference type="EMBL" id="CP058952">
    <property type="protein sequence ID" value="QLI82269.1"/>
    <property type="molecule type" value="Genomic_DNA"/>
</dbReference>
<dbReference type="NCBIfam" id="TIGR00724">
    <property type="entry name" value="urea_amlyse_rel"/>
    <property type="match status" value="1"/>
</dbReference>
<dbReference type="GO" id="GO:0005524">
    <property type="term" value="F:ATP binding"/>
    <property type="evidence" value="ECO:0007669"/>
    <property type="project" value="UniProtKB-KW"/>
</dbReference>
<dbReference type="PANTHER" id="PTHR43309:SF3">
    <property type="entry name" value="5-OXOPROLINASE SUBUNIT C"/>
    <property type="match status" value="1"/>
</dbReference>
<dbReference type="AlphaFoldDB" id="A0A7D5ZI29"/>
<dbReference type="PANTHER" id="PTHR43309">
    <property type="entry name" value="5-OXOPROLINASE SUBUNIT C"/>
    <property type="match status" value="1"/>
</dbReference>
<keyword evidence="3" id="KW-0067">ATP-binding</keyword>
<dbReference type="InterPro" id="IPR052708">
    <property type="entry name" value="PxpC"/>
</dbReference>
<dbReference type="SMART" id="SM00797">
    <property type="entry name" value="AHS2"/>
    <property type="match status" value="1"/>
</dbReference>
<keyword evidence="6" id="KW-1185">Reference proteome</keyword>
<dbReference type="GO" id="GO:0016787">
    <property type="term" value="F:hydrolase activity"/>
    <property type="evidence" value="ECO:0007669"/>
    <property type="project" value="UniProtKB-KW"/>
</dbReference>